<organism evidence="2 3">
    <name type="scientific">Papaver nudicaule</name>
    <name type="common">Iceland poppy</name>
    <dbReference type="NCBI Taxonomy" id="74823"/>
    <lineage>
        <taxon>Eukaryota</taxon>
        <taxon>Viridiplantae</taxon>
        <taxon>Streptophyta</taxon>
        <taxon>Embryophyta</taxon>
        <taxon>Tracheophyta</taxon>
        <taxon>Spermatophyta</taxon>
        <taxon>Magnoliopsida</taxon>
        <taxon>Ranunculales</taxon>
        <taxon>Papaveraceae</taxon>
        <taxon>Papaveroideae</taxon>
        <taxon>Papaver</taxon>
    </lineage>
</organism>
<feature type="compositionally biased region" description="Basic and acidic residues" evidence="1">
    <location>
        <begin position="670"/>
        <end position="680"/>
    </location>
</feature>
<evidence type="ECO:0000256" key="1">
    <source>
        <dbReference type="SAM" id="MobiDB-lite"/>
    </source>
</evidence>
<dbReference type="AlphaFoldDB" id="A0AA41VE05"/>
<feature type="region of interest" description="Disordered" evidence="1">
    <location>
        <begin position="18"/>
        <end position="43"/>
    </location>
</feature>
<feature type="region of interest" description="Disordered" evidence="1">
    <location>
        <begin position="509"/>
        <end position="561"/>
    </location>
</feature>
<dbReference type="Proteomes" id="UP001177140">
    <property type="component" value="Unassembled WGS sequence"/>
</dbReference>
<sequence>MHLSLWKPISHCASLLMEKKGRRKDGSGGMTEEGGGQRKTSILRQLQENKLREALEEASEDGSLVKSQDIDSESSAQDGTLGRSRSLARLHAQREFLRATSLAADRTFDTEDSIPHLSDSFNKFLTMYPKFQSTEMIDQLRSNEYGHLSDYNAKVCLDYCGFGLFSYLQTLQYWESCAFSLSEITANLSNHALYGGAEKGSCEHDIKSRIMDYLNIPENEYGLVFTVSRGSAFKLLAESYPFQTNKKLLTMFDYESQSVNWMAQSAKEKGAKTYSATYKWPTLKLCSTELKKHISTKKRRKKDSAVGLFVFPVQSRVTGAKYSYQWMALAQQNNWHVLLDAGSLGPKDMDSLGLSLFRPDFIITSFYRVFGTDPTGFGCLLIKKSVMSSLQNQCGTAGSGMVRIVPVFPQYLSDSIDGLDGLVGIEDEGADGSEDLIPETHKGSQMPAFSGVYTSAQVRDVFEAEMEQDNSSDRDGASTIFEEGDSISVGEVMKSPLFSEDESSDHSFWIDLGQSPYRSDNSGQLSKPKPGSPLPPSWFTSRKNQKRLSPKSASNVSGSPIYDGRGVNLRMNDDNVLSFDAAVLSVSQELELVKEVPEDQFTETDTAPGSCRKDTDYQHVREIQEESEIREEGILSGSILKSTANGLRNPTSSWLQDGSHGNGSTSEICSETKESAIRRETEGEFRLLGRREGSRLGGSRFFGVEDSERVMSMGGRVSFSVDDNRKEHISNTLEPEVSATAFGEDDFMSDEEYEDGQDWDRREPEIMCRHLDHVNMLGLNKTTLRLRYLINWLVTSLLQLRLPGPEGGSGGVSLVQIYGPKIKYERGAAVAFNIRDNKGGQIIPDVVQKLAEKNGVSLGIGFLSHIRLGDSPKNHRGTMDMDDAALCRPIANGRSDGKKALIRVEVVTASLGFLTNFEDVYKMWVFVAKFLNPTFVEGEGLLPTISEGIET</sequence>
<dbReference type="InterPro" id="IPR015424">
    <property type="entry name" value="PyrdxlP-dep_Trfase"/>
</dbReference>
<protein>
    <recommendedName>
        <fullName evidence="4">Molybdenum cofactor sulfurase</fullName>
    </recommendedName>
</protein>
<accession>A0AA41VE05</accession>
<name>A0AA41VE05_PAPNU</name>
<proteinExistence type="predicted"/>
<feature type="region of interest" description="Disordered" evidence="1">
    <location>
        <begin position="465"/>
        <end position="485"/>
    </location>
</feature>
<dbReference type="Gene3D" id="3.40.640.10">
    <property type="entry name" value="Type I PLP-dependent aspartate aminotransferase-like (Major domain)"/>
    <property type="match status" value="1"/>
</dbReference>
<comment type="caution">
    <text evidence="2">The sequence shown here is derived from an EMBL/GenBank/DDBJ whole genome shotgun (WGS) entry which is preliminary data.</text>
</comment>
<feature type="region of interest" description="Disordered" evidence="1">
    <location>
        <begin position="650"/>
        <end position="680"/>
    </location>
</feature>
<feature type="region of interest" description="Disordered" evidence="1">
    <location>
        <begin position="55"/>
        <end position="84"/>
    </location>
</feature>
<reference evidence="2" key="1">
    <citation type="submission" date="2022-03" db="EMBL/GenBank/DDBJ databases">
        <title>A functionally conserved STORR gene fusion in Papaver species that diverged 16.8 million years ago.</title>
        <authorList>
            <person name="Catania T."/>
        </authorList>
    </citation>
    <scope>NUCLEOTIDE SEQUENCE</scope>
    <source>
        <strain evidence="2">S-191538</strain>
    </source>
</reference>
<dbReference type="PANTHER" id="PTHR14237:SF76">
    <property type="entry name" value="OS03G0765800 PROTEIN"/>
    <property type="match status" value="1"/>
</dbReference>
<dbReference type="EMBL" id="JAJJMA010201540">
    <property type="protein sequence ID" value="MCL7039469.1"/>
    <property type="molecule type" value="Genomic_DNA"/>
</dbReference>
<evidence type="ECO:0000313" key="3">
    <source>
        <dbReference type="Proteomes" id="UP001177140"/>
    </source>
</evidence>
<evidence type="ECO:0000313" key="2">
    <source>
        <dbReference type="EMBL" id="MCL7039469.1"/>
    </source>
</evidence>
<dbReference type="InterPro" id="IPR015421">
    <property type="entry name" value="PyrdxlP-dep_Trfase_major"/>
</dbReference>
<dbReference type="PANTHER" id="PTHR14237">
    <property type="entry name" value="MOLYBDOPTERIN COFACTOR SULFURASE MOSC"/>
    <property type="match status" value="1"/>
</dbReference>
<keyword evidence="3" id="KW-1185">Reference proteome</keyword>
<dbReference type="SUPFAM" id="SSF53383">
    <property type="entry name" value="PLP-dependent transferases"/>
    <property type="match status" value="1"/>
</dbReference>
<gene>
    <name evidence="2" type="ORF">MKW94_021650</name>
</gene>
<evidence type="ECO:0008006" key="4">
    <source>
        <dbReference type="Google" id="ProtNLM"/>
    </source>
</evidence>